<dbReference type="SUPFAM" id="SSF103032">
    <property type="entry name" value="Hypothetical protein YwqG"/>
    <property type="match status" value="1"/>
</dbReference>
<dbReference type="AlphaFoldDB" id="A0A7D7SH18"/>
<dbReference type="RefSeq" id="WP_182122197.1">
    <property type="nucleotide sequence ID" value="NZ_CP059567.1"/>
</dbReference>
<accession>A0A7D7SH18</accession>
<dbReference type="Proteomes" id="UP000514752">
    <property type="component" value="Chromosome"/>
</dbReference>
<proteinExistence type="predicted"/>
<gene>
    <name evidence="1" type="ORF">H3L94_00310</name>
</gene>
<protein>
    <submittedName>
        <fullName evidence="1">DUF1963 domain-containing protein</fullName>
    </submittedName>
</protein>
<dbReference type="Gene3D" id="2.30.320.10">
    <property type="entry name" value="YwqG-like"/>
    <property type="match status" value="1"/>
</dbReference>
<dbReference type="InterPro" id="IPR015315">
    <property type="entry name" value="DUF1963"/>
</dbReference>
<evidence type="ECO:0000313" key="2">
    <source>
        <dbReference type="Proteomes" id="UP000514752"/>
    </source>
</evidence>
<reference evidence="1 2" key="1">
    <citation type="submission" date="2020-07" db="EMBL/GenBank/DDBJ databases">
        <title>Genomic diversity of species in the Neisseriaceae family.</title>
        <authorList>
            <person name="Vincent A.T."/>
            <person name="Bernet E."/>
            <person name="Veyrier F.J."/>
        </authorList>
    </citation>
    <scope>NUCLEOTIDE SEQUENCE [LARGE SCALE GENOMIC DNA]</scope>
    <source>
        <strain evidence="1 2">DSM 22244</strain>
    </source>
</reference>
<dbReference type="KEGG" id="nsg:H3L94_00310"/>
<organism evidence="1 2">
    <name type="scientific">Neisseria shayeganii</name>
    <dbReference type="NCBI Taxonomy" id="607712"/>
    <lineage>
        <taxon>Bacteria</taxon>
        <taxon>Pseudomonadati</taxon>
        <taxon>Pseudomonadota</taxon>
        <taxon>Betaproteobacteria</taxon>
        <taxon>Neisseriales</taxon>
        <taxon>Neisseriaceae</taxon>
        <taxon>Neisseria</taxon>
    </lineage>
</organism>
<dbReference type="PANTHER" id="PTHR36436:SF6">
    <property type="entry name" value="SLL5081 PROTEIN"/>
    <property type="match status" value="1"/>
</dbReference>
<evidence type="ECO:0000313" key="1">
    <source>
        <dbReference type="EMBL" id="QMT40549.1"/>
    </source>
</evidence>
<dbReference type="EMBL" id="CP059567">
    <property type="protein sequence ID" value="QMT40549.1"/>
    <property type="molecule type" value="Genomic_DNA"/>
</dbReference>
<dbReference type="InterPro" id="IPR035948">
    <property type="entry name" value="YwqG-like_sf"/>
</dbReference>
<name>A0A7D7SH18_9NEIS</name>
<sequence length="285" mass="32137">MLTHPALNHPAFAPYKNALLAAARPTAEMILHPAADLGWRQSKLGGLPYLPAGAAYPHSADGKPLYLLLQINFAEMPPLPDFPTEGILQWFVEATWTWGANFDHPADQSAFRLCYYPKVLTDDSALVRDFSFLPPLDPPAQGLWQKWKRSFARPPRLPFTQPCAIRFEAGVQFPALDDRTCYLTGECAPDIHFDNWIEDEFDAFAEAYLAAFAGNGNRVGGYPTFTQDDPRLSAEEMAYVQLVQLDSQPPELMMWGDAGIAHLFIRPDDLRRRDFSRVLYTWDCS</sequence>
<dbReference type="Pfam" id="PF09234">
    <property type="entry name" value="DUF1963"/>
    <property type="match status" value="1"/>
</dbReference>
<dbReference type="PANTHER" id="PTHR36436">
    <property type="entry name" value="SLL5081 PROTEIN"/>
    <property type="match status" value="1"/>
</dbReference>